<comment type="caution">
    <text evidence="2">The sequence shown here is derived from an EMBL/GenBank/DDBJ whole genome shotgun (WGS) entry which is preliminary data.</text>
</comment>
<dbReference type="AlphaFoldDB" id="A0A0W0I2T3"/>
<organism evidence="2 3">
    <name type="scientific">Pseudomonas fluorescens ICMP 11288</name>
    <dbReference type="NCBI Taxonomy" id="1198309"/>
    <lineage>
        <taxon>Bacteria</taxon>
        <taxon>Pseudomonadati</taxon>
        <taxon>Pseudomonadota</taxon>
        <taxon>Gammaproteobacteria</taxon>
        <taxon>Pseudomonadales</taxon>
        <taxon>Pseudomonadaceae</taxon>
        <taxon>Pseudomonas</taxon>
    </lineage>
</organism>
<dbReference type="Proteomes" id="UP000054197">
    <property type="component" value="Unassembled WGS sequence"/>
</dbReference>
<feature type="signal peptide" evidence="1">
    <location>
        <begin position="1"/>
        <end position="24"/>
    </location>
</feature>
<reference evidence="2 3" key="1">
    <citation type="submission" date="2015-09" db="EMBL/GenBank/DDBJ databases">
        <title>Genome sequence of ICMP 11288.</title>
        <authorList>
            <person name="Visnovsky S."/>
            <person name="Lu A."/>
            <person name="Panda P."/>
            <person name="Pitman A."/>
        </authorList>
    </citation>
    <scope>NUCLEOTIDE SEQUENCE [LARGE SCALE GENOMIC DNA]</scope>
    <source>
        <strain evidence="2 3">ICMP 11288</strain>
    </source>
</reference>
<evidence type="ECO:0000313" key="3">
    <source>
        <dbReference type="Proteomes" id="UP000054197"/>
    </source>
</evidence>
<keyword evidence="1" id="KW-0732">Signal</keyword>
<gene>
    <name evidence="2" type="ORF">AO063_22255</name>
</gene>
<proteinExistence type="predicted"/>
<evidence type="ECO:0000313" key="2">
    <source>
        <dbReference type="EMBL" id="KTB67429.1"/>
    </source>
</evidence>
<evidence type="ECO:0000256" key="1">
    <source>
        <dbReference type="SAM" id="SignalP"/>
    </source>
</evidence>
<accession>A0A0W0I2T3</accession>
<sequence length="150" mass="15928">MSTPMLLSLAVLAASVSVPLDVLASTGQGKLPEAFTAYASTPVDGGDCVVGETTHEGMSGRAYVYLKDASTHKPSWVTSIPLGQDLYQNRATHCFSMGGSLFVLVQSDTSQATSLSRTLLNVVELTRLTERSLPASMRTSLVWMPPTHPG</sequence>
<feature type="chain" id="PRO_5006904223" evidence="1">
    <location>
        <begin position="25"/>
        <end position="150"/>
    </location>
</feature>
<name>A0A0W0I2T3_PSEFL</name>
<protein>
    <submittedName>
        <fullName evidence="2">Uncharacterized protein</fullName>
    </submittedName>
</protein>
<dbReference type="EMBL" id="LKEF01000011">
    <property type="protein sequence ID" value="KTB67429.1"/>
    <property type="molecule type" value="Genomic_DNA"/>
</dbReference>